<dbReference type="Gene3D" id="3.30.70.330">
    <property type="match status" value="2"/>
</dbReference>
<dbReference type="PANTHER" id="PTHR48032">
    <property type="entry name" value="RNA-BINDING PROTEIN MUSASHI HOMOLOG RBP6"/>
    <property type="match status" value="1"/>
</dbReference>
<evidence type="ECO:0000256" key="4">
    <source>
        <dbReference type="ARBA" id="ARBA00022884"/>
    </source>
</evidence>
<evidence type="ECO:0000256" key="5">
    <source>
        <dbReference type="PROSITE-ProRule" id="PRU00176"/>
    </source>
</evidence>
<feature type="compositionally biased region" description="Polar residues" evidence="6">
    <location>
        <begin position="176"/>
        <end position="190"/>
    </location>
</feature>
<dbReference type="PROSITE" id="PS50102">
    <property type="entry name" value="RRM"/>
    <property type="match status" value="2"/>
</dbReference>
<evidence type="ECO:0000313" key="8">
    <source>
        <dbReference type="EMBL" id="KAL3316139.1"/>
    </source>
</evidence>
<accession>A0ABD2Q996</accession>
<feature type="domain" description="RRM" evidence="7">
    <location>
        <begin position="63"/>
        <end position="140"/>
    </location>
</feature>
<comment type="caution">
    <text evidence="8">The sequence shown here is derived from an EMBL/GenBank/DDBJ whole genome shotgun (WGS) entry which is preliminary data.</text>
</comment>
<evidence type="ECO:0000256" key="2">
    <source>
        <dbReference type="ARBA" id="ARBA00022490"/>
    </source>
</evidence>
<evidence type="ECO:0000259" key="7">
    <source>
        <dbReference type="PROSITE" id="PS50102"/>
    </source>
</evidence>
<evidence type="ECO:0000256" key="3">
    <source>
        <dbReference type="ARBA" id="ARBA00022737"/>
    </source>
</evidence>
<gene>
    <name evidence="8" type="primary">MSI2_1</name>
    <name evidence="8" type="ORF">Ciccas_005222</name>
</gene>
<dbReference type="Proteomes" id="UP001626550">
    <property type="component" value="Unassembled WGS sequence"/>
</dbReference>
<dbReference type="SUPFAM" id="SSF54928">
    <property type="entry name" value="RNA-binding domain, RBD"/>
    <property type="match status" value="2"/>
</dbReference>
<dbReference type="InterPro" id="IPR035979">
    <property type="entry name" value="RBD_domain_sf"/>
</dbReference>
<reference evidence="8 9" key="1">
    <citation type="submission" date="2024-11" db="EMBL/GenBank/DDBJ databases">
        <title>Adaptive evolution of stress response genes in parasites aligns with host niche diversity.</title>
        <authorList>
            <person name="Hahn C."/>
            <person name="Resl P."/>
        </authorList>
    </citation>
    <scope>NUCLEOTIDE SEQUENCE [LARGE SCALE GENOMIC DNA]</scope>
    <source>
        <strain evidence="8">EGGRZ-B1_66</strain>
        <tissue evidence="8">Body</tissue>
    </source>
</reference>
<evidence type="ECO:0000256" key="1">
    <source>
        <dbReference type="ARBA" id="ARBA00004496"/>
    </source>
</evidence>
<dbReference type="PANTHER" id="PTHR48032:SF18">
    <property type="entry name" value="RRM DOMAIN-CONTAINING PROTEIN"/>
    <property type="match status" value="1"/>
</dbReference>
<dbReference type="GO" id="GO:0005737">
    <property type="term" value="C:cytoplasm"/>
    <property type="evidence" value="ECO:0007669"/>
    <property type="project" value="UniProtKB-SubCell"/>
</dbReference>
<dbReference type="InterPro" id="IPR012677">
    <property type="entry name" value="Nucleotide-bd_a/b_plait_sf"/>
</dbReference>
<dbReference type="GO" id="GO:0003723">
    <property type="term" value="F:RNA binding"/>
    <property type="evidence" value="ECO:0007669"/>
    <property type="project" value="UniProtKB-UniRule"/>
</dbReference>
<keyword evidence="3" id="KW-0677">Repeat</keyword>
<feature type="region of interest" description="Disordered" evidence="6">
    <location>
        <begin position="176"/>
        <end position="203"/>
    </location>
</feature>
<keyword evidence="9" id="KW-1185">Reference proteome</keyword>
<dbReference type="InterPro" id="IPR000504">
    <property type="entry name" value="RRM_dom"/>
</dbReference>
<name>A0ABD2Q996_9PLAT</name>
<sequence>MKGLKEYFQQFGDIKEYMIMRDPNTKRSRGFGFVTYSNSDNVYKVLNTPIHILDSKKPVMKTKKVFIGGVATSTTNEELGNFFSKFGKIEICELMMDKATNRHRGFGFITFESEESAEEVCKIHYHEMNNKMVEVKKALPKEVIAPATTVYFKRSPQLRPSFPYMMNELPMATSYPLSTSVSSNGTTRNGSGHHHHQQQQQQQQQTYHYLPSFIFSPAECPLTQPISVFAHPPTLLQPYPNVQLPLQ</sequence>
<comment type="subcellular location">
    <subcellularLocation>
        <location evidence="1">Cytoplasm</location>
    </subcellularLocation>
</comment>
<evidence type="ECO:0000256" key="6">
    <source>
        <dbReference type="SAM" id="MobiDB-lite"/>
    </source>
</evidence>
<dbReference type="EMBL" id="JBJKFK010000594">
    <property type="protein sequence ID" value="KAL3316139.1"/>
    <property type="molecule type" value="Genomic_DNA"/>
</dbReference>
<feature type="domain" description="RRM" evidence="7">
    <location>
        <begin position="1"/>
        <end position="72"/>
    </location>
</feature>
<protein>
    <submittedName>
        <fullName evidence="8">RNA-binding protein Musashi 2</fullName>
    </submittedName>
</protein>
<evidence type="ECO:0000313" key="9">
    <source>
        <dbReference type="Proteomes" id="UP001626550"/>
    </source>
</evidence>
<dbReference type="AlphaFoldDB" id="A0ABD2Q996"/>
<keyword evidence="2" id="KW-0963">Cytoplasm</keyword>
<organism evidence="8 9">
    <name type="scientific">Cichlidogyrus casuarinus</name>
    <dbReference type="NCBI Taxonomy" id="1844966"/>
    <lineage>
        <taxon>Eukaryota</taxon>
        <taxon>Metazoa</taxon>
        <taxon>Spiralia</taxon>
        <taxon>Lophotrochozoa</taxon>
        <taxon>Platyhelminthes</taxon>
        <taxon>Monogenea</taxon>
        <taxon>Monopisthocotylea</taxon>
        <taxon>Dactylogyridea</taxon>
        <taxon>Ancyrocephalidae</taxon>
        <taxon>Cichlidogyrus</taxon>
    </lineage>
</organism>
<proteinExistence type="predicted"/>
<keyword evidence="4 5" id="KW-0694">RNA-binding</keyword>
<dbReference type="SMART" id="SM00360">
    <property type="entry name" value="RRM"/>
    <property type="match status" value="2"/>
</dbReference>
<dbReference type="Pfam" id="PF00076">
    <property type="entry name" value="RRM_1"/>
    <property type="match status" value="2"/>
</dbReference>